<dbReference type="GO" id="GO:0016787">
    <property type="term" value="F:hydrolase activity"/>
    <property type="evidence" value="ECO:0007669"/>
    <property type="project" value="UniProtKB-KW"/>
</dbReference>
<dbReference type="Pfam" id="PF01850">
    <property type="entry name" value="PIN"/>
    <property type="match status" value="1"/>
</dbReference>
<evidence type="ECO:0000256" key="4">
    <source>
        <dbReference type="ARBA" id="ARBA00022723"/>
    </source>
</evidence>
<dbReference type="GO" id="GO:0004518">
    <property type="term" value="F:nuclease activity"/>
    <property type="evidence" value="ECO:0007669"/>
    <property type="project" value="UniProtKB-KW"/>
</dbReference>
<keyword evidence="5" id="KW-0378">Hydrolase</keyword>
<keyword evidence="12" id="KW-1185">Reference proteome</keyword>
<dbReference type="InterPro" id="IPR050556">
    <property type="entry name" value="Type_II_TA_system_RNase"/>
</dbReference>
<name>A0A497XXS4_9SPHI</name>
<accession>A0A497XXS4</accession>
<reference evidence="9 11" key="1">
    <citation type="submission" date="2018-10" db="EMBL/GenBank/DDBJ databases">
        <title>Genomic Encyclopedia of Archaeal and Bacterial Type Strains, Phase II (KMG-II): from individual species to whole genera.</title>
        <authorList>
            <person name="Goeker M."/>
        </authorList>
    </citation>
    <scope>NUCLEOTIDE SEQUENCE [LARGE SCALE GENOMIC DNA]</scope>
    <source>
        <strain evidence="9 11">DSM 19624</strain>
    </source>
</reference>
<dbReference type="EMBL" id="RCCK01000012">
    <property type="protein sequence ID" value="RLJ74901.1"/>
    <property type="molecule type" value="Genomic_DNA"/>
</dbReference>
<protein>
    <submittedName>
        <fullName evidence="10">Type II toxin-antitoxin system VapC family toxin</fullName>
    </submittedName>
</protein>
<proteinExistence type="inferred from homology"/>
<dbReference type="PANTHER" id="PTHR33653:SF1">
    <property type="entry name" value="RIBONUCLEASE VAPC2"/>
    <property type="match status" value="1"/>
</dbReference>
<dbReference type="CDD" id="cd18741">
    <property type="entry name" value="PIN_VapC4-5_FitB-like"/>
    <property type="match status" value="1"/>
</dbReference>
<organism evidence="9 11">
    <name type="scientific">Pedobacter alluvionis</name>
    <dbReference type="NCBI Taxonomy" id="475253"/>
    <lineage>
        <taxon>Bacteria</taxon>
        <taxon>Pseudomonadati</taxon>
        <taxon>Bacteroidota</taxon>
        <taxon>Sphingobacteriia</taxon>
        <taxon>Sphingobacteriales</taxon>
        <taxon>Sphingobacteriaceae</taxon>
        <taxon>Pedobacter</taxon>
    </lineage>
</organism>
<evidence type="ECO:0000259" key="8">
    <source>
        <dbReference type="Pfam" id="PF01850"/>
    </source>
</evidence>
<dbReference type="PANTHER" id="PTHR33653">
    <property type="entry name" value="RIBONUCLEASE VAPC2"/>
    <property type="match status" value="1"/>
</dbReference>
<evidence type="ECO:0000256" key="6">
    <source>
        <dbReference type="ARBA" id="ARBA00022842"/>
    </source>
</evidence>
<comment type="caution">
    <text evidence="9">The sequence shown here is derived from an EMBL/GenBank/DDBJ whole genome shotgun (WGS) entry which is preliminary data.</text>
</comment>
<keyword evidence="2" id="KW-1277">Toxin-antitoxin system</keyword>
<dbReference type="EMBL" id="SOPX01000003">
    <property type="protein sequence ID" value="TFB30025.1"/>
    <property type="molecule type" value="Genomic_DNA"/>
</dbReference>
<dbReference type="InterPro" id="IPR029060">
    <property type="entry name" value="PIN-like_dom_sf"/>
</dbReference>
<dbReference type="OrthoDB" id="5368631at2"/>
<sequence length="124" mass="14046">MVLCDTNIFIEIYKGNDTVIETFKNIGQNSVAISDVTCAELLYGARNKKELSLIRKDINNLVVLPISSPISTQAVKLVEQFSLSHNLNLPDALIASTAMFHDLELYTLNLKYFKFLKNITLYQF</sequence>
<dbReference type="SUPFAM" id="SSF88723">
    <property type="entry name" value="PIN domain-like"/>
    <property type="match status" value="1"/>
</dbReference>
<evidence type="ECO:0000313" key="9">
    <source>
        <dbReference type="EMBL" id="RLJ74901.1"/>
    </source>
</evidence>
<dbReference type="Proteomes" id="UP000297429">
    <property type="component" value="Unassembled WGS sequence"/>
</dbReference>
<comment type="similarity">
    <text evidence="7">Belongs to the PINc/VapC protein family.</text>
</comment>
<evidence type="ECO:0000256" key="1">
    <source>
        <dbReference type="ARBA" id="ARBA00001946"/>
    </source>
</evidence>
<evidence type="ECO:0000313" key="11">
    <source>
        <dbReference type="Proteomes" id="UP000273898"/>
    </source>
</evidence>
<keyword evidence="4" id="KW-0479">Metal-binding</keyword>
<reference evidence="10 12" key="2">
    <citation type="submission" date="2019-03" db="EMBL/GenBank/DDBJ databases">
        <authorList>
            <person name="He R.-H."/>
        </authorList>
    </citation>
    <scope>NUCLEOTIDE SEQUENCE [LARGE SCALE GENOMIC DNA]</scope>
    <source>
        <strain evidence="10 12">DSM 19624</strain>
    </source>
</reference>
<gene>
    <name evidence="9" type="ORF">BCL90_3245</name>
    <name evidence="10" type="ORF">E3V97_17760</name>
</gene>
<evidence type="ECO:0000313" key="10">
    <source>
        <dbReference type="EMBL" id="TFB30025.1"/>
    </source>
</evidence>
<dbReference type="GO" id="GO:0046872">
    <property type="term" value="F:metal ion binding"/>
    <property type="evidence" value="ECO:0007669"/>
    <property type="project" value="UniProtKB-KW"/>
</dbReference>
<evidence type="ECO:0000256" key="2">
    <source>
        <dbReference type="ARBA" id="ARBA00022649"/>
    </source>
</evidence>
<evidence type="ECO:0000256" key="5">
    <source>
        <dbReference type="ARBA" id="ARBA00022801"/>
    </source>
</evidence>
<keyword evidence="6" id="KW-0460">Magnesium</keyword>
<evidence type="ECO:0000256" key="7">
    <source>
        <dbReference type="ARBA" id="ARBA00038093"/>
    </source>
</evidence>
<evidence type="ECO:0000313" key="12">
    <source>
        <dbReference type="Proteomes" id="UP000297429"/>
    </source>
</evidence>
<dbReference type="InterPro" id="IPR002716">
    <property type="entry name" value="PIN_dom"/>
</dbReference>
<dbReference type="Proteomes" id="UP000273898">
    <property type="component" value="Unassembled WGS sequence"/>
</dbReference>
<dbReference type="RefSeq" id="WP_121284892.1">
    <property type="nucleotide sequence ID" value="NZ_RCCK01000012.1"/>
</dbReference>
<evidence type="ECO:0000256" key="3">
    <source>
        <dbReference type="ARBA" id="ARBA00022722"/>
    </source>
</evidence>
<comment type="cofactor">
    <cofactor evidence="1">
        <name>Mg(2+)</name>
        <dbReference type="ChEBI" id="CHEBI:18420"/>
    </cofactor>
</comment>
<dbReference type="Gene3D" id="3.40.50.1010">
    <property type="entry name" value="5'-nuclease"/>
    <property type="match status" value="1"/>
</dbReference>
<keyword evidence="3" id="KW-0540">Nuclease</keyword>
<feature type="domain" description="PIN" evidence="8">
    <location>
        <begin position="2"/>
        <end position="109"/>
    </location>
</feature>
<dbReference type="AlphaFoldDB" id="A0A497XXS4"/>